<dbReference type="OrthoDB" id="9787225at2"/>
<dbReference type="GO" id="GO:0005576">
    <property type="term" value="C:extracellular region"/>
    <property type="evidence" value="ECO:0007669"/>
    <property type="project" value="TreeGrafter"/>
</dbReference>
<dbReference type="GO" id="GO:0018104">
    <property type="term" value="P:peptidoglycan-protein cross-linking"/>
    <property type="evidence" value="ECO:0007669"/>
    <property type="project" value="TreeGrafter"/>
</dbReference>
<evidence type="ECO:0000256" key="6">
    <source>
        <dbReference type="ARBA" id="ARBA00022960"/>
    </source>
</evidence>
<dbReference type="PROSITE" id="PS52029">
    <property type="entry name" value="LD_TPASE"/>
    <property type="match status" value="1"/>
</dbReference>
<keyword evidence="8 9" id="KW-0961">Cell wall biogenesis/degradation</keyword>
<dbReference type="AlphaFoldDB" id="A0A1I7IC28"/>
<feature type="active site" description="Nucleophile" evidence="9">
    <location>
        <position position="232"/>
    </location>
</feature>
<keyword evidence="13" id="KW-1185">Reference proteome</keyword>
<evidence type="ECO:0000256" key="7">
    <source>
        <dbReference type="ARBA" id="ARBA00022984"/>
    </source>
</evidence>
<accession>A0A1I7IC28</accession>
<dbReference type="InterPro" id="IPR005490">
    <property type="entry name" value="LD_TPept_cat_dom"/>
</dbReference>
<dbReference type="UniPathway" id="UPA00219"/>
<dbReference type="SUPFAM" id="SSF141523">
    <property type="entry name" value="L,D-transpeptidase catalytic domain-like"/>
    <property type="match status" value="1"/>
</dbReference>
<evidence type="ECO:0000256" key="5">
    <source>
        <dbReference type="ARBA" id="ARBA00022801"/>
    </source>
</evidence>
<dbReference type="Pfam" id="PF03734">
    <property type="entry name" value="YkuD"/>
    <property type="match status" value="1"/>
</dbReference>
<keyword evidence="6 9" id="KW-0133">Cell shape</keyword>
<name>A0A1I7IC28_9GAMM</name>
<dbReference type="GO" id="GO:0071555">
    <property type="term" value="P:cell wall organization"/>
    <property type="evidence" value="ECO:0007669"/>
    <property type="project" value="UniProtKB-UniRule"/>
</dbReference>
<feature type="domain" description="L,D-TPase catalytic" evidence="11">
    <location>
        <begin position="117"/>
        <end position="256"/>
    </location>
</feature>
<sequence>MKRLSLCHLGYCVGAGKTSRVCALMVLVIFFQSGSVSAEESRPTGAKYSLVDHTRIVGENYFTVLNEDKPLLDVAKEHGVGYEEIRAANPDVSIWMPGVGTAIRIPARHILPATPQEGIVINLAELRLYYYPPTGENEMPIVETYPIGIGRDGFNTPLGVTKTTMRLEDPAWYPPSSMREEAAQRGDPPPAVVPPGPDNPLGSHAILLDIPGYLIHGTNQPDGIGMRASRGCIRMHPEDIENLFERIPDGTQVNVINEPFKAAWDEGQLYVQVFPPSSGSEDELGRLVDPLETLGNVMKESVELDHAHVQKLIMQADGNIHRIFPHSEEMKNRETSILVSIYDELETMPQGFYPYTEKGEAWKSPKN</sequence>
<evidence type="ECO:0000256" key="1">
    <source>
        <dbReference type="ARBA" id="ARBA00004752"/>
    </source>
</evidence>
<evidence type="ECO:0000313" key="12">
    <source>
        <dbReference type="EMBL" id="SFU70502.1"/>
    </source>
</evidence>
<evidence type="ECO:0000256" key="10">
    <source>
        <dbReference type="SAM" id="MobiDB-lite"/>
    </source>
</evidence>
<dbReference type="InterPro" id="IPR050979">
    <property type="entry name" value="LD-transpeptidase"/>
</dbReference>
<dbReference type="GO" id="GO:0008360">
    <property type="term" value="P:regulation of cell shape"/>
    <property type="evidence" value="ECO:0007669"/>
    <property type="project" value="UniProtKB-UniRule"/>
</dbReference>
<dbReference type="PANTHER" id="PTHR30582:SF24">
    <property type="entry name" value="L,D-TRANSPEPTIDASE ERFK_SRFK-RELATED"/>
    <property type="match status" value="1"/>
</dbReference>
<dbReference type="PANTHER" id="PTHR30582">
    <property type="entry name" value="L,D-TRANSPEPTIDASE"/>
    <property type="match status" value="1"/>
</dbReference>
<evidence type="ECO:0000256" key="3">
    <source>
        <dbReference type="ARBA" id="ARBA00022676"/>
    </source>
</evidence>
<dbReference type="Proteomes" id="UP000198693">
    <property type="component" value="Unassembled WGS sequence"/>
</dbReference>
<dbReference type="CDD" id="cd16913">
    <property type="entry name" value="YkuD_like"/>
    <property type="match status" value="1"/>
</dbReference>
<dbReference type="Gene3D" id="2.40.440.10">
    <property type="entry name" value="L,D-transpeptidase catalytic domain-like"/>
    <property type="match status" value="1"/>
</dbReference>
<organism evidence="12 13">
    <name type="scientific">Halomonas korlensis</name>
    <dbReference type="NCBI Taxonomy" id="463301"/>
    <lineage>
        <taxon>Bacteria</taxon>
        <taxon>Pseudomonadati</taxon>
        <taxon>Pseudomonadota</taxon>
        <taxon>Gammaproteobacteria</taxon>
        <taxon>Oceanospirillales</taxon>
        <taxon>Halomonadaceae</taxon>
        <taxon>Halomonas</taxon>
    </lineage>
</organism>
<evidence type="ECO:0000313" key="13">
    <source>
        <dbReference type="Proteomes" id="UP000198693"/>
    </source>
</evidence>
<evidence type="ECO:0000256" key="2">
    <source>
        <dbReference type="ARBA" id="ARBA00005992"/>
    </source>
</evidence>
<keyword evidence="5" id="KW-0378">Hydrolase</keyword>
<evidence type="ECO:0000256" key="4">
    <source>
        <dbReference type="ARBA" id="ARBA00022679"/>
    </source>
</evidence>
<keyword evidence="3" id="KW-0328">Glycosyltransferase</keyword>
<comment type="similarity">
    <text evidence="2">Belongs to the YkuD family.</text>
</comment>
<comment type="pathway">
    <text evidence="1 9">Cell wall biogenesis; peptidoglycan biosynthesis.</text>
</comment>
<proteinExistence type="inferred from homology"/>
<dbReference type="GO" id="GO:0071972">
    <property type="term" value="F:peptidoglycan L,D-transpeptidase activity"/>
    <property type="evidence" value="ECO:0007669"/>
    <property type="project" value="TreeGrafter"/>
</dbReference>
<keyword evidence="7 9" id="KW-0573">Peptidoglycan synthesis</keyword>
<evidence type="ECO:0000256" key="8">
    <source>
        <dbReference type="ARBA" id="ARBA00023316"/>
    </source>
</evidence>
<feature type="active site" description="Proton donor/acceptor" evidence="9">
    <location>
        <position position="216"/>
    </location>
</feature>
<feature type="region of interest" description="Disordered" evidence="10">
    <location>
        <begin position="169"/>
        <end position="198"/>
    </location>
</feature>
<dbReference type="GO" id="GO:0016757">
    <property type="term" value="F:glycosyltransferase activity"/>
    <property type="evidence" value="ECO:0007669"/>
    <property type="project" value="UniProtKB-KW"/>
</dbReference>
<dbReference type="RefSeq" id="WP_089795587.1">
    <property type="nucleotide sequence ID" value="NZ_FPBP01000006.1"/>
</dbReference>
<feature type="compositionally biased region" description="Pro residues" evidence="10">
    <location>
        <begin position="187"/>
        <end position="198"/>
    </location>
</feature>
<protein>
    <submittedName>
        <fullName evidence="12">L,D-transpeptidase ErfK/SrfK</fullName>
    </submittedName>
</protein>
<dbReference type="EMBL" id="FPBP01000006">
    <property type="protein sequence ID" value="SFU70502.1"/>
    <property type="molecule type" value="Genomic_DNA"/>
</dbReference>
<gene>
    <name evidence="12" type="ORF">SAMN04487955_106193</name>
</gene>
<reference evidence="13" key="1">
    <citation type="submission" date="2016-10" db="EMBL/GenBank/DDBJ databases">
        <authorList>
            <person name="Varghese N."/>
            <person name="Submissions S."/>
        </authorList>
    </citation>
    <scope>NUCLEOTIDE SEQUENCE [LARGE SCALE GENOMIC DNA]</scope>
    <source>
        <strain evidence="13">CGMCC 1.6981</strain>
    </source>
</reference>
<dbReference type="STRING" id="463301.SAMN04487955_106193"/>
<evidence type="ECO:0000259" key="11">
    <source>
        <dbReference type="PROSITE" id="PS52029"/>
    </source>
</evidence>
<dbReference type="InterPro" id="IPR038063">
    <property type="entry name" value="Transpep_catalytic_dom"/>
</dbReference>
<keyword evidence="4" id="KW-0808">Transferase</keyword>
<evidence type="ECO:0000256" key="9">
    <source>
        <dbReference type="PROSITE-ProRule" id="PRU01373"/>
    </source>
</evidence>